<dbReference type="InterPro" id="IPR050662">
    <property type="entry name" value="Sec-metab_biosynth-thioest"/>
</dbReference>
<evidence type="ECO:0000256" key="4">
    <source>
        <dbReference type="ARBA" id="ARBA00022801"/>
    </source>
</evidence>
<keyword evidence="5" id="KW-0862">Zinc</keyword>
<proteinExistence type="inferred from homology"/>
<comment type="caution">
    <text evidence="8">The sequence shown here is derived from an EMBL/GenBank/DDBJ whole genome shotgun (WGS) entry which is preliminary data.</text>
</comment>
<protein>
    <submittedName>
        <fullName evidence="8">Beta-lactamase-like protein</fullName>
    </submittedName>
</protein>
<dbReference type="GO" id="GO:0016787">
    <property type="term" value="F:hydrolase activity"/>
    <property type="evidence" value="ECO:0007669"/>
    <property type="project" value="UniProtKB-KW"/>
</dbReference>
<name>A0A9P9J1K2_9PLEO</name>
<dbReference type="AlphaFoldDB" id="A0A9P9J1K2"/>
<dbReference type="InterPro" id="IPR041516">
    <property type="entry name" value="LACTB2_WH"/>
</dbReference>
<evidence type="ECO:0000256" key="3">
    <source>
        <dbReference type="ARBA" id="ARBA00022723"/>
    </source>
</evidence>
<dbReference type="PANTHER" id="PTHR23131">
    <property type="entry name" value="ENDORIBONUCLEASE LACTB2"/>
    <property type="match status" value="1"/>
</dbReference>
<evidence type="ECO:0000256" key="5">
    <source>
        <dbReference type="ARBA" id="ARBA00022833"/>
    </source>
</evidence>
<accession>A0A9P9J1K2</accession>
<dbReference type="CDD" id="cd07722">
    <property type="entry name" value="LACTB2-like_MBL-fold"/>
    <property type="match status" value="1"/>
</dbReference>
<dbReference type="GO" id="GO:0044550">
    <property type="term" value="P:secondary metabolite biosynthetic process"/>
    <property type="evidence" value="ECO:0007669"/>
    <property type="project" value="UniProtKB-ARBA"/>
</dbReference>
<dbReference type="PANTHER" id="PTHR23131:SF0">
    <property type="entry name" value="ENDORIBONUCLEASE LACTB2"/>
    <property type="match status" value="1"/>
</dbReference>
<comment type="cofactor">
    <cofactor evidence="1">
        <name>Zn(2+)</name>
        <dbReference type="ChEBI" id="CHEBI:29105"/>
    </cofactor>
</comment>
<keyword evidence="3" id="KW-0479">Metal-binding</keyword>
<dbReference type="FunFam" id="3.60.15.10:FF:000041">
    <property type="entry name" value="Metallo-beta-lactamase domain protein"/>
    <property type="match status" value="1"/>
</dbReference>
<dbReference type="InterPro" id="IPR036388">
    <property type="entry name" value="WH-like_DNA-bd_sf"/>
</dbReference>
<evidence type="ECO:0000256" key="1">
    <source>
        <dbReference type="ARBA" id="ARBA00001947"/>
    </source>
</evidence>
<reference evidence="8" key="1">
    <citation type="journal article" date="2021" name="Nat. Commun.">
        <title>Genetic determinants of endophytism in the Arabidopsis root mycobiome.</title>
        <authorList>
            <person name="Mesny F."/>
            <person name="Miyauchi S."/>
            <person name="Thiergart T."/>
            <person name="Pickel B."/>
            <person name="Atanasova L."/>
            <person name="Karlsson M."/>
            <person name="Huettel B."/>
            <person name="Barry K.W."/>
            <person name="Haridas S."/>
            <person name="Chen C."/>
            <person name="Bauer D."/>
            <person name="Andreopoulos W."/>
            <person name="Pangilinan J."/>
            <person name="LaButti K."/>
            <person name="Riley R."/>
            <person name="Lipzen A."/>
            <person name="Clum A."/>
            <person name="Drula E."/>
            <person name="Henrissat B."/>
            <person name="Kohler A."/>
            <person name="Grigoriev I.V."/>
            <person name="Martin F.M."/>
            <person name="Hacquard S."/>
        </authorList>
    </citation>
    <scope>NUCLEOTIDE SEQUENCE</scope>
    <source>
        <strain evidence="8">MPI-CAGE-CH-0243</strain>
    </source>
</reference>
<dbReference type="Gene3D" id="3.60.15.10">
    <property type="entry name" value="Ribonuclease Z/Hydroxyacylglutathione hydrolase-like"/>
    <property type="match status" value="1"/>
</dbReference>
<organism evidence="8 9">
    <name type="scientific">Dendryphion nanum</name>
    <dbReference type="NCBI Taxonomy" id="256645"/>
    <lineage>
        <taxon>Eukaryota</taxon>
        <taxon>Fungi</taxon>
        <taxon>Dikarya</taxon>
        <taxon>Ascomycota</taxon>
        <taxon>Pezizomycotina</taxon>
        <taxon>Dothideomycetes</taxon>
        <taxon>Pleosporomycetidae</taxon>
        <taxon>Pleosporales</taxon>
        <taxon>Torulaceae</taxon>
        <taxon>Dendryphion</taxon>
    </lineage>
</organism>
<feature type="domain" description="Metallo-beta-lactamase" evidence="7">
    <location>
        <begin position="55"/>
        <end position="209"/>
    </location>
</feature>
<comment type="similarity">
    <text evidence="2">Belongs to the metallo-beta-lactamase superfamily. Glyoxalase II family.</text>
</comment>
<dbReference type="EMBL" id="JAGMWT010000001">
    <property type="protein sequence ID" value="KAH7138034.1"/>
    <property type="molecule type" value="Genomic_DNA"/>
</dbReference>
<dbReference type="Gene3D" id="1.10.10.10">
    <property type="entry name" value="Winged helix-like DNA-binding domain superfamily/Winged helix DNA-binding domain"/>
    <property type="match status" value="1"/>
</dbReference>
<gene>
    <name evidence="8" type="ORF">B0J11DRAFT_513446</name>
</gene>
<evidence type="ECO:0000259" key="7">
    <source>
        <dbReference type="SMART" id="SM00849"/>
    </source>
</evidence>
<dbReference type="Pfam" id="PF00753">
    <property type="entry name" value="Lactamase_B"/>
    <property type="match status" value="1"/>
</dbReference>
<keyword evidence="9" id="KW-1185">Reference proteome</keyword>
<keyword evidence="4" id="KW-0378">Hydrolase</keyword>
<sequence length="301" mass="33612">MLHRISWRLRAGTIASQRLYTTMAEHLVPLPAVEKLSERVIRVLGANPGKFTLQGTNTYIIGTGPSRLLLDTGEGKPGWIASLKTVLHDEKISISHVLLSHWHHDHIRGVPDLLSHSPDTKVYKRDPEEGWEDIEDGKVFKTEGATLRAFHCPGHTKDHMAFVLEEEGAMFTADNVLGQGTAVFEDLATYLSSLASMQNEFKGRAYPGHGPVIKDGPAKIAEYIKHRKQREKQVLDVLAGEKEGGWSAIAIVKIIYKDYPESLWEPAKAGVLQILRKLESEGKVVWEKDTDTWRLSGKAIL</sequence>
<dbReference type="InterPro" id="IPR036866">
    <property type="entry name" value="RibonucZ/Hydroxyglut_hydro"/>
</dbReference>
<dbReference type="GO" id="GO:0046872">
    <property type="term" value="F:metal ion binding"/>
    <property type="evidence" value="ECO:0007669"/>
    <property type="project" value="UniProtKB-KW"/>
</dbReference>
<evidence type="ECO:0000313" key="9">
    <source>
        <dbReference type="Proteomes" id="UP000700596"/>
    </source>
</evidence>
<dbReference type="Pfam" id="PF17778">
    <property type="entry name" value="WHD_BLACT"/>
    <property type="match status" value="1"/>
</dbReference>
<dbReference type="Proteomes" id="UP000700596">
    <property type="component" value="Unassembled WGS sequence"/>
</dbReference>
<evidence type="ECO:0000256" key="2">
    <source>
        <dbReference type="ARBA" id="ARBA00006759"/>
    </source>
</evidence>
<dbReference type="FunFam" id="1.10.10.10:FF:000328">
    <property type="entry name" value="Lactamase beta 2"/>
    <property type="match status" value="1"/>
</dbReference>
<dbReference type="InterPro" id="IPR001279">
    <property type="entry name" value="Metallo-B-lactamas"/>
</dbReference>
<evidence type="ECO:0000313" key="8">
    <source>
        <dbReference type="EMBL" id="KAH7138034.1"/>
    </source>
</evidence>
<comment type="catalytic activity">
    <reaction evidence="6">
        <text>(3R)-atrochrysone 2-carbonyl-[ACP] + H2O = (3R)-atrochrysone 2-carboxylate + holo-[ACP] + H(+)</text>
        <dbReference type="Rhea" id="RHEA:64236"/>
        <dbReference type="Rhea" id="RHEA-COMP:9685"/>
        <dbReference type="Rhea" id="RHEA-COMP:20479"/>
        <dbReference type="ChEBI" id="CHEBI:15377"/>
        <dbReference type="ChEBI" id="CHEBI:15378"/>
        <dbReference type="ChEBI" id="CHEBI:64479"/>
        <dbReference type="ChEBI" id="CHEBI:234107"/>
        <dbReference type="ChEBI" id="CHEBI:234110"/>
    </reaction>
    <physiologicalReaction direction="left-to-right" evidence="6">
        <dbReference type="Rhea" id="RHEA:64237"/>
    </physiologicalReaction>
</comment>
<dbReference type="OrthoDB" id="17458at2759"/>
<dbReference type="SMART" id="SM00849">
    <property type="entry name" value="Lactamase_B"/>
    <property type="match status" value="1"/>
</dbReference>
<dbReference type="SUPFAM" id="SSF56281">
    <property type="entry name" value="Metallo-hydrolase/oxidoreductase"/>
    <property type="match status" value="1"/>
</dbReference>
<evidence type="ECO:0000256" key="6">
    <source>
        <dbReference type="ARBA" id="ARBA00050605"/>
    </source>
</evidence>
<dbReference type="InterPro" id="IPR047921">
    <property type="entry name" value="LACTB2-like_MBL-fold"/>
</dbReference>